<protein>
    <submittedName>
        <fullName evidence="1">Uncharacterized protein</fullName>
    </submittedName>
</protein>
<sequence>MTNLLQARGTDAPVPDNMDDFYMESGKFPASEKSGFANLNRVKEPRRVPTRRVEVSWAEAL</sequence>
<accession>A0A0E9MK93</accession>
<evidence type="ECO:0000313" key="1">
    <source>
        <dbReference type="EMBL" id="GAO37949.1"/>
    </source>
</evidence>
<keyword evidence="2" id="KW-1185">Reference proteome</keyword>
<proteinExistence type="predicted"/>
<dbReference type="Proteomes" id="UP000033202">
    <property type="component" value="Unassembled WGS sequence"/>
</dbReference>
<reference evidence="1 2" key="1">
    <citation type="submission" date="2015-04" db="EMBL/GenBank/DDBJ databases">
        <title>Whole genome shotgun sequence of Sphingomonas changbaiensis NBRC 104936.</title>
        <authorList>
            <person name="Katano-Makiyama Y."/>
            <person name="Hosoyama A."/>
            <person name="Hashimoto M."/>
            <person name="Noguchi M."/>
            <person name="Tsuchikane K."/>
            <person name="Ohji S."/>
            <person name="Yamazoe A."/>
            <person name="Ichikawa N."/>
            <person name="Kimura A."/>
            <person name="Fujita N."/>
        </authorList>
    </citation>
    <scope>NUCLEOTIDE SEQUENCE [LARGE SCALE GENOMIC DNA]</scope>
    <source>
        <strain evidence="1 2">NBRC 104936</strain>
    </source>
</reference>
<evidence type="ECO:0000313" key="2">
    <source>
        <dbReference type="Proteomes" id="UP000033202"/>
    </source>
</evidence>
<comment type="caution">
    <text evidence="1">The sequence shown here is derived from an EMBL/GenBank/DDBJ whole genome shotgun (WGS) entry which is preliminary data.</text>
</comment>
<name>A0A0E9MK93_9SPHN</name>
<dbReference type="EMBL" id="BBWU01000001">
    <property type="protein sequence ID" value="GAO37949.1"/>
    <property type="molecule type" value="Genomic_DNA"/>
</dbReference>
<dbReference type="AlphaFoldDB" id="A0A0E9MK93"/>
<gene>
    <name evidence="1" type="ORF">SCH01S_01_01120</name>
</gene>
<organism evidence="1 2">
    <name type="scientific">Sphingomonas changbaiensis NBRC 104936</name>
    <dbReference type="NCBI Taxonomy" id="1219043"/>
    <lineage>
        <taxon>Bacteria</taxon>
        <taxon>Pseudomonadati</taxon>
        <taxon>Pseudomonadota</taxon>
        <taxon>Alphaproteobacteria</taxon>
        <taxon>Sphingomonadales</taxon>
        <taxon>Sphingomonadaceae</taxon>
        <taxon>Sphingomonas</taxon>
    </lineage>
</organism>